<dbReference type="GO" id="GO:0070402">
    <property type="term" value="F:NADPH binding"/>
    <property type="evidence" value="ECO:0007669"/>
    <property type="project" value="UniProtKB-UniRule"/>
</dbReference>
<reference evidence="2" key="1">
    <citation type="journal article" date="2005" name="PLoS Biol.">
        <title>New insights into metabolic properties of marine bacteria encoding proteorhodopsins.</title>
        <authorList>
            <person name="Sabehi G."/>
            <person name="Loy A."/>
            <person name="Jung K.H."/>
            <person name="Partha R."/>
            <person name="Spudich J.L."/>
            <person name="Isaacson T."/>
            <person name="Hirschberg J."/>
            <person name="Wagner M."/>
            <person name="Beja O."/>
        </authorList>
    </citation>
    <scope>NUCLEOTIDE SEQUENCE</scope>
</reference>
<comment type="cofactor">
    <cofactor evidence="1">
        <name>NADPH</name>
        <dbReference type="ChEBI" id="CHEBI:57783"/>
    </cofactor>
</comment>
<dbReference type="GO" id="GO:0010181">
    <property type="term" value="F:FMN binding"/>
    <property type="evidence" value="ECO:0007669"/>
    <property type="project" value="UniProtKB-UniRule"/>
</dbReference>
<organism evidence="2">
    <name type="scientific">Uncultured marine bacterium 66A03</name>
    <dbReference type="NCBI Taxonomy" id="331677"/>
    <lineage>
        <taxon>Bacteria</taxon>
        <taxon>environmental samples</taxon>
    </lineage>
</organism>
<keyword evidence="1" id="KW-0479">Metal-binding</keyword>
<dbReference type="Gene3D" id="3.20.20.70">
    <property type="entry name" value="Aldolase class I"/>
    <property type="match status" value="1"/>
</dbReference>
<feature type="binding site" evidence="1">
    <location>
        <position position="102"/>
    </location>
    <ligand>
        <name>FMN</name>
        <dbReference type="ChEBI" id="CHEBI:58210"/>
    </ligand>
</feature>
<dbReference type="EMBL" id="DQ065755">
    <property type="protein sequence ID" value="AAY68320.1"/>
    <property type="molecule type" value="Genomic_DNA"/>
</dbReference>
<dbReference type="HAMAP" id="MF_00354">
    <property type="entry name" value="Idi_2"/>
    <property type="match status" value="1"/>
</dbReference>
<feature type="binding site" evidence="1">
    <location>
        <position position="225"/>
    </location>
    <ligand>
        <name>FMN</name>
        <dbReference type="ChEBI" id="CHEBI:58210"/>
    </ligand>
</feature>
<feature type="binding site" evidence="1">
    <location>
        <begin position="102"/>
        <end position="104"/>
    </location>
    <ligand>
        <name>substrate</name>
    </ligand>
</feature>
<feature type="binding site" evidence="1">
    <location>
        <begin position="14"/>
        <end position="15"/>
    </location>
    <ligand>
        <name>substrate</name>
    </ligand>
</feature>
<feature type="binding site" evidence="1">
    <location>
        <position position="163"/>
    </location>
    <ligand>
        <name>substrate</name>
    </ligand>
</feature>
<sequence>MITPTTKDLISSARKDIHIDLSKSELSRFNIVHPLDLITLPHNALPEMDFDDVDTSCEFLNKELSFPFMITGMTGGTPRGNRLNLAFAEVANQCGIAFGVGSQRSSIANCKSQKELRKLAPKIPIIGNIGGIQLAQKNGLELARAAIEDLEADALAIHLNPLQEIIQPEGESNWRGVLNSIEKAVKTLPCPILVKEVGAGISLPVAKKLHNVGVYHIDVACAGGTSWARIEAERLPNSQRELYEPFLDWGHLITDILPEMRQTLQQVTIIGSGGLRNGLDLAKLLYLGCHIGGGASLLLKSLETEELEVKQEHLFQSLKTIKEQLSISLFLTGSNKADDLISLNKMS</sequence>
<dbReference type="GO" id="GO:0005737">
    <property type="term" value="C:cytoplasm"/>
    <property type="evidence" value="ECO:0007669"/>
    <property type="project" value="UniProtKB-SubCell"/>
</dbReference>
<dbReference type="SUPFAM" id="SSF51395">
    <property type="entry name" value="FMN-linked oxidoreductases"/>
    <property type="match status" value="1"/>
</dbReference>
<dbReference type="InterPro" id="IPR013785">
    <property type="entry name" value="Aldolase_TIM"/>
</dbReference>
<feature type="binding site" evidence="1">
    <location>
        <position position="164"/>
    </location>
    <ligand>
        <name>Mg(2+)</name>
        <dbReference type="ChEBI" id="CHEBI:18420"/>
    </ligand>
</feature>
<proteinExistence type="inferred from homology"/>
<gene>
    <name evidence="1" type="primary">fni</name>
</gene>
<keyword evidence="1" id="KW-0414">Isoprene biosynthesis</keyword>
<feature type="binding site" evidence="1">
    <location>
        <begin position="295"/>
        <end position="296"/>
    </location>
    <ligand>
        <name>FMN</name>
        <dbReference type="ChEBI" id="CHEBI:58210"/>
    </ligand>
</feature>
<comment type="caution">
    <text evidence="1">Lacks conserved residue(s) required for the propagation of feature annotation.</text>
</comment>
<accession>Q4PNH9</accession>
<dbReference type="GO" id="GO:0004452">
    <property type="term" value="F:isopentenyl-diphosphate delta-isomerase activity"/>
    <property type="evidence" value="ECO:0007669"/>
    <property type="project" value="UniProtKB-UniRule"/>
</dbReference>
<dbReference type="PANTHER" id="PTHR43665:SF1">
    <property type="entry name" value="ISOPENTENYL-DIPHOSPHATE DELTA-ISOMERASE"/>
    <property type="match status" value="1"/>
</dbReference>
<comment type="function">
    <text evidence="1">Involved in the biosynthesis of isoprenoids. Catalyzes the 1,3-allylic rearrangement of the homoallylic substrate isopentenyl (IPP) to its allylic isomer, dimethylallyl diphosphate (DMAPP).</text>
</comment>
<comment type="cofactor">
    <cofactor evidence="1">
        <name>FMN</name>
        <dbReference type="ChEBI" id="CHEBI:58210"/>
    </cofactor>
</comment>
<evidence type="ECO:0000313" key="2">
    <source>
        <dbReference type="EMBL" id="AAY68320.1"/>
    </source>
</evidence>
<comment type="cofactor">
    <cofactor evidence="1">
        <name>Mg(2+)</name>
        <dbReference type="ChEBI" id="CHEBI:18420"/>
    </cofactor>
</comment>
<comment type="subcellular location">
    <subcellularLocation>
        <location evidence="1">Cytoplasm</location>
    </subcellularLocation>
</comment>
<keyword evidence="1" id="KW-0288">FMN</keyword>
<dbReference type="PIRSF" id="PIRSF003314">
    <property type="entry name" value="IPP_isomerase"/>
    <property type="match status" value="1"/>
</dbReference>
<comment type="subunit">
    <text evidence="1">Homooctamer. Dimer of tetramers.</text>
</comment>
<feature type="binding site" evidence="1">
    <location>
        <begin position="72"/>
        <end position="74"/>
    </location>
    <ligand>
        <name>FMN</name>
        <dbReference type="ChEBI" id="CHEBI:58210"/>
    </ligand>
</feature>
<keyword evidence="1" id="KW-0521">NADP</keyword>
<evidence type="ECO:0000256" key="1">
    <source>
        <dbReference type="HAMAP-Rule" id="MF_00354"/>
    </source>
</evidence>
<dbReference type="GO" id="GO:0008299">
    <property type="term" value="P:isoprenoid biosynthetic process"/>
    <property type="evidence" value="ECO:0007669"/>
    <property type="project" value="UniProtKB-UniRule"/>
</dbReference>
<feature type="binding site" evidence="1">
    <location>
        <position position="71"/>
    </location>
    <ligand>
        <name>FMN</name>
        <dbReference type="ChEBI" id="CHEBI:58210"/>
    </ligand>
</feature>
<comment type="similarity">
    <text evidence="1">Belongs to the IPP isomerase type 2 family.</text>
</comment>
<name>Q4PNH9_UNCMB</name>
<feature type="binding site" evidence="1">
    <location>
        <position position="128"/>
    </location>
    <ligand>
        <name>FMN</name>
        <dbReference type="ChEBI" id="CHEBI:58210"/>
    </ligand>
</feature>
<dbReference type="EC" id="5.3.3.2" evidence="1"/>
<protein>
    <recommendedName>
        <fullName evidence="1">Isopentenyl-diphosphate delta-isomerase</fullName>
        <shortName evidence="1">IPP isomerase</shortName>
        <ecNumber evidence="1">5.3.3.2</ecNumber>
    </recommendedName>
    <alternativeName>
        <fullName evidence="1">Isopentenyl diphosphate:dimethylallyl diphosphate isomerase</fullName>
    </alternativeName>
    <alternativeName>
        <fullName evidence="1">Isopentenyl pyrophosphate isomerase</fullName>
    </alternativeName>
    <alternativeName>
        <fullName evidence="1">Type 2 isopentenyl diphosphate isomerase</fullName>
        <shortName evidence="1">IDI-2</shortName>
    </alternativeName>
</protein>
<keyword evidence="1" id="KW-0963">Cytoplasm</keyword>
<dbReference type="PANTHER" id="PTHR43665">
    <property type="entry name" value="ISOPENTENYL-DIPHOSPHATE DELTA-ISOMERASE"/>
    <property type="match status" value="1"/>
</dbReference>
<keyword evidence="1" id="KW-0460">Magnesium</keyword>
<comment type="catalytic activity">
    <reaction evidence="1">
        <text>isopentenyl diphosphate = dimethylallyl diphosphate</text>
        <dbReference type="Rhea" id="RHEA:23284"/>
        <dbReference type="ChEBI" id="CHEBI:57623"/>
        <dbReference type="ChEBI" id="CHEBI:128769"/>
        <dbReference type="EC" id="5.3.3.2"/>
    </reaction>
</comment>
<dbReference type="GO" id="GO:0000287">
    <property type="term" value="F:magnesium ion binding"/>
    <property type="evidence" value="ECO:0007669"/>
    <property type="project" value="UniProtKB-UniRule"/>
</dbReference>
<dbReference type="AlphaFoldDB" id="Q4PNH9"/>
<feature type="binding site" evidence="1">
    <location>
        <position position="195"/>
    </location>
    <ligand>
        <name>FMN</name>
        <dbReference type="ChEBI" id="CHEBI:58210"/>
    </ligand>
</feature>
<dbReference type="CDD" id="cd02811">
    <property type="entry name" value="IDI-2_FMN"/>
    <property type="match status" value="1"/>
</dbReference>
<dbReference type="NCBIfam" id="TIGR02151">
    <property type="entry name" value="IPP_isom_2"/>
    <property type="match status" value="1"/>
</dbReference>
<keyword evidence="1" id="KW-0413">Isomerase</keyword>
<dbReference type="InterPro" id="IPR011179">
    <property type="entry name" value="IPdP_isomerase"/>
</dbReference>
<feature type="binding site" evidence="1">
    <location>
        <begin position="274"/>
        <end position="276"/>
    </location>
    <ligand>
        <name>FMN</name>
        <dbReference type="ChEBI" id="CHEBI:58210"/>
    </ligand>
</feature>
<keyword evidence="1" id="KW-0285">Flavoprotein</keyword>